<feature type="region of interest" description="Disordered" evidence="1">
    <location>
        <begin position="49"/>
        <end position="104"/>
    </location>
</feature>
<protein>
    <submittedName>
        <fullName evidence="3">Uncharacterized protein</fullName>
    </submittedName>
</protein>
<name>A0ABW6PIG7_9NOCA</name>
<evidence type="ECO:0000256" key="1">
    <source>
        <dbReference type="SAM" id="MobiDB-lite"/>
    </source>
</evidence>
<keyword evidence="4" id="KW-1185">Reference proteome</keyword>
<organism evidence="3 4">
    <name type="scientific">Nocardia thailandica</name>
    <dbReference type="NCBI Taxonomy" id="257275"/>
    <lineage>
        <taxon>Bacteria</taxon>
        <taxon>Bacillati</taxon>
        <taxon>Actinomycetota</taxon>
        <taxon>Actinomycetes</taxon>
        <taxon>Mycobacteriales</taxon>
        <taxon>Nocardiaceae</taxon>
        <taxon>Nocardia</taxon>
    </lineage>
</organism>
<feature type="transmembrane region" description="Helical" evidence="2">
    <location>
        <begin position="29"/>
        <end position="49"/>
    </location>
</feature>
<comment type="caution">
    <text evidence="3">The sequence shown here is derived from an EMBL/GenBank/DDBJ whole genome shotgun (WGS) entry which is preliminary data.</text>
</comment>
<sequence length="165" mass="18793">MVKIAVGAAGFLVLIAVLGDGAGNALCVLSIVGLVVWLFATAGPLESPSRRPLGYARRRPVPEPRRGFDEDRSGHERERYRPSGRDRFAGYGRDRVTGYGRDRLAGYGRDRWDAADHRRDRRDPYADERRRFSGDDREDFDRSPRARRAPGDHERWSRGRRADGR</sequence>
<accession>A0ABW6PIG7</accession>
<dbReference type="EMBL" id="JBIAMX010000002">
    <property type="protein sequence ID" value="MFF0542182.1"/>
    <property type="molecule type" value="Genomic_DNA"/>
</dbReference>
<dbReference type="RefSeq" id="WP_387699170.1">
    <property type="nucleotide sequence ID" value="NZ_JBIAMX010000002.1"/>
</dbReference>
<evidence type="ECO:0000313" key="3">
    <source>
        <dbReference type="EMBL" id="MFF0542182.1"/>
    </source>
</evidence>
<dbReference type="Proteomes" id="UP001601444">
    <property type="component" value="Unassembled WGS sequence"/>
</dbReference>
<keyword evidence="2" id="KW-1133">Transmembrane helix</keyword>
<feature type="region of interest" description="Disordered" evidence="1">
    <location>
        <begin position="116"/>
        <end position="165"/>
    </location>
</feature>
<proteinExistence type="predicted"/>
<feature type="compositionally biased region" description="Basic and acidic residues" evidence="1">
    <location>
        <begin position="60"/>
        <end position="104"/>
    </location>
</feature>
<keyword evidence="2" id="KW-0472">Membrane</keyword>
<evidence type="ECO:0000256" key="2">
    <source>
        <dbReference type="SAM" id="Phobius"/>
    </source>
</evidence>
<keyword evidence="2" id="KW-0812">Transmembrane</keyword>
<gene>
    <name evidence="3" type="ORF">ACFYTF_05040</name>
</gene>
<evidence type="ECO:0000313" key="4">
    <source>
        <dbReference type="Proteomes" id="UP001601444"/>
    </source>
</evidence>
<reference evidence="3 4" key="1">
    <citation type="submission" date="2024-10" db="EMBL/GenBank/DDBJ databases">
        <title>The Natural Products Discovery Center: Release of the First 8490 Sequenced Strains for Exploring Actinobacteria Biosynthetic Diversity.</title>
        <authorList>
            <person name="Kalkreuter E."/>
            <person name="Kautsar S.A."/>
            <person name="Yang D."/>
            <person name="Bader C.D."/>
            <person name="Teijaro C.N."/>
            <person name="Fluegel L."/>
            <person name="Davis C.M."/>
            <person name="Simpson J.R."/>
            <person name="Lauterbach L."/>
            <person name="Steele A.D."/>
            <person name="Gui C."/>
            <person name="Meng S."/>
            <person name="Li G."/>
            <person name="Viehrig K."/>
            <person name="Ye F."/>
            <person name="Su P."/>
            <person name="Kiefer A.F."/>
            <person name="Nichols A."/>
            <person name="Cepeda A.J."/>
            <person name="Yan W."/>
            <person name="Fan B."/>
            <person name="Jiang Y."/>
            <person name="Adhikari A."/>
            <person name="Zheng C.-J."/>
            <person name="Schuster L."/>
            <person name="Cowan T.M."/>
            <person name="Smanski M.J."/>
            <person name="Chevrette M.G."/>
            <person name="De Carvalho L.P.S."/>
            <person name="Shen B."/>
        </authorList>
    </citation>
    <scope>NUCLEOTIDE SEQUENCE [LARGE SCALE GENOMIC DNA]</scope>
    <source>
        <strain evidence="3 4">NPDC004045</strain>
    </source>
</reference>